<dbReference type="PANTHER" id="PTHR30461:SF23">
    <property type="entry name" value="DNA RECOMBINASE-RELATED"/>
    <property type="match status" value="1"/>
</dbReference>
<sequence length="557" mass="64654">MMEKFACMYLRLSREDGDSTESNSISNQRQIIKSYARDNDFKVVAEYVDDGFSGSNFDRPKFKKMIQDLEEKKFKTIIVKDLSRFGRDYIESGKYLQKIFPEKGIRFISVNDNYDSENADVSDTHLILPIRNFINDSYCRDISMKVKSSKEIKRKNGEFIGAFAPFGYKKDSKNKHKLVVDTEVSHIIERIFNMKIDGYSSKAIADFLNSIGYVTPSKHKENSGDNHTTGFIVKDSKWDAKMVNRIITNKVYIGVLEQGKTRKLNYKSKREVEVNEEDWIVINDSHKPIISKSIYALANKMMLRDVKQSADIPHILSGMLYCKDCGSSMVRRKVKSKNGYNIFYICSHYNNKGDCTRHSIKEDYLLDMTLFALKDYLKKYNELLSQVNKLDVSKVTFNIDFESLNSEKRKYERLRQSLYMDLEDELITSEEFERFRKNYLIKIREIEKQIATKKNILANLQEKMKKKDSLVSEIVPTDLSTLNRLTIVSFIDRIEIGENNEINFVFNNLETVNLLKTLIKEESESKSEVKKNLISINKVFGNALENKTPIQLVGGVL</sequence>
<dbReference type="PROSITE" id="PS51736">
    <property type="entry name" value="RECOMBINASES_3"/>
    <property type="match status" value="1"/>
</dbReference>
<feature type="domain" description="Recombinase" evidence="2">
    <location>
        <begin position="165"/>
        <end position="308"/>
    </location>
</feature>
<dbReference type="InterPro" id="IPR006119">
    <property type="entry name" value="Resolv_N"/>
</dbReference>
<accession>A0A0D5C7B4</accession>
<dbReference type="Pfam" id="PF13408">
    <property type="entry name" value="Zn_ribbon_recom"/>
    <property type="match status" value="1"/>
</dbReference>
<evidence type="ECO:0008006" key="4">
    <source>
        <dbReference type="Google" id="ProtNLM"/>
    </source>
</evidence>
<name>A0A0D5C7B4_ERYRH</name>
<dbReference type="Pfam" id="PF07508">
    <property type="entry name" value="Recombinase"/>
    <property type="match status" value="1"/>
</dbReference>
<dbReference type="Pfam" id="PF00239">
    <property type="entry name" value="Resolvase"/>
    <property type="match status" value="1"/>
</dbReference>
<dbReference type="SUPFAM" id="SSF53041">
    <property type="entry name" value="Resolvase-like"/>
    <property type="match status" value="1"/>
</dbReference>
<dbReference type="SMART" id="SM00857">
    <property type="entry name" value="Resolvase"/>
    <property type="match status" value="1"/>
</dbReference>
<protein>
    <recommendedName>
        <fullName evidence="4">Recombinase</fullName>
    </recommendedName>
</protein>
<dbReference type="InterPro" id="IPR036162">
    <property type="entry name" value="Resolvase-like_N_sf"/>
</dbReference>
<evidence type="ECO:0000259" key="1">
    <source>
        <dbReference type="PROSITE" id="PS51736"/>
    </source>
</evidence>
<dbReference type="InterPro" id="IPR011109">
    <property type="entry name" value="DNA_bind_recombinase_dom"/>
</dbReference>
<dbReference type="EMBL" id="KP339868">
    <property type="protein sequence ID" value="AJW72837.1"/>
    <property type="molecule type" value="Genomic_DNA"/>
</dbReference>
<dbReference type="PANTHER" id="PTHR30461">
    <property type="entry name" value="DNA-INVERTASE FROM LAMBDOID PROPHAGE"/>
    <property type="match status" value="1"/>
</dbReference>
<dbReference type="InterPro" id="IPR038109">
    <property type="entry name" value="DNA_bind_recomb_sf"/>
</dbReference>
<organism evidence="3">
    <name type="scientific">Erysipelothrix rhusiopathiae</name>
    <dbReference type="NCBI Taxonomy" id="1648"/>
    <lineage>
        <taxon>Bacteria</taxon>
        <taxon>Bacillati</taxon>
        <taxon>Bacillota</taxon>
        <taxon>Erysipelotrichia</taxon>
        <taxon>Erysipelotrichales</taxon>
        <taxon>Erysipelotrichaceae</taxon>
        <taxon>Erysipelothrix</taxon>
    </lineage>
</organism>
<dbReference type="AlphaFoldDB" id="A0A0D5C7B4"/>
<reference evidence="3" key="1">
    <citation type="journal article" date="2015" name="Vet. Microbiol.">
        <title>Presence and new genetic environment of pleuromutilin-lincosamide-streptogramin A resistance gene lsa(E) in Erysipelothrix rhusiopathiae of swine origin.</title>
        <authorList>
            <person name="Zhang A."/>
            <person name="Xu C."/>
            <person name="Wang H."/>
            <person name="Lei C."/>
            <person name="Liu B."/>
            <person name="Guan Z."/>
            <person name="Yang C."/>
            <person name="Yang Y."/>
            <person name="Peng L."/>
        </authorList>
    </citation>
    <scope>NUCLEOTIDE SEQUENCE</scope>
    <source>
        <strain evidence="3">Ery-11</strain>
    </source>
</reference>
<dbReference type="GO" id="GO:0003677">
    <property type="term" value="F:DNA binding"/>
    <property type="evidence" value="ECO:0007669"/>
    <property type="project" value="InterPro"/>
</dbReference>
<dbReference type="Gene3D" id="3.40.50.1390">
    <property type="entry name" value="Resolvase, N-terminal catalytic domain"/>
    <property type="match status" value="1"/>
</dbReference>
<feature type="domain" description="Resolvase/invertase-type recombinase catalytic" evidence="1">
    <location>
        <begin position="5"/>
        <end position="157"/>
    </location>
</feature>
<evidence type="ECO:0000313" key="3">
    <source>
        <dbReference type="EMBL" id="AJW72837.1"/>
    </source>
</evidence>
<dbReference type="InterPro" id="IPR050639">
    <property type="entry name" value="SSR_resolvase"/>
</dbReference>
<dbReference type="PROSITE" id="PS51737">
    <property type="entry name" value="RECOMBINASE_DNA_BIND"/>
    <property type="match status" value="1"/>
</dbReference>
<proteinExistence type="predicted"/>
<reference evidence="3" key="2">
    <citation type="submission" date="2015-01" db="EMBL/GenBank/DDBJ databases">
        <authorList>
            <person name="Zhang Y.A."/>
            <person name="Xu C.W."/>
            <person name="Wang H.N."/>
        </authorList>
    </citation>
    <scope>NUCLEOTIDE SEQUENCE</scope>
    <source>
        <strain evidence="3">Ery-11</strain>
    </source>
</reference>
<dbReference type="Gene3D" id="3.90.1750.20">
    <property type="entry name" value="Putative Large Serine Recombinase, Chain B, Domain 2"/>
    <property type="match status" value="1"/>
</dbReference>
<dbReference type="GO" id="GO:0000150">
    <property type="term" value="F:DNA strand exchange activity"/>
    <property type="evidence" value="ECO:0007669"/>
    <property type="project" value="InterPro"/>
</dbReference>
<dbReference type="InterPro" id="IPR025827">
    <property type="entry name" value="Zn_ribbon_recom_dom"/>
</dbReference>
<evidence type="ECO:0000259" key="2">
    <source>
        <dbReference type="PROSITE" id="PS51737"/>
    </source>
</evidence>